<dbReference type="RefSeq" id="WP_224080685.1">
    <property type="nucleotide sequence ID" value="NZ_CAJZAI010000007.1"/>
</dbReference>
<accession>A0ABM8X854</accession>
<dbReference type="EMBL" id="CAJZAI010000007">
    <property type="protein sequence ID" value="CAG9176069.1"/>
    <property type="molecule type" value="Genomic_DNA"/>
</dbReference>
<comment type="caution">
    <text evidence="1">The sequence shown here is derived from an EMBL/GenBank/DDBJ whole genome shotgun (WGS) entry which is preliminary data.</text>
</comment>
<protein>
    <recommendedName>
        <fullName evidence="3">DUF1484 family protein</fullName>
    </recommendedName>
</protein>
<proteinExistence type="predicted"/>
<organism evidence="1 2">
    <name type="scientific">Cupriavidus laharis</name>
    <dbReference type="NCBI Taxonomy" id="151654"/>
    <lineage>
        <taxon>Bacteria</taxon>
        <taxon>Pseudomonadati</taxon>
        <taxon>Pseudomonadota</taxon>
        <taxon>Betaproteobacteria</taxon>
        <taxon>Burkholderiales</taxon>
        <taxon>Burkholderiaceae</taxon>
        <taxon>Cupriavidus</taxon>
    </lineage>
</organism>
<sequence length="76" mass="8214">MTIATQPQAIPTPGIDSAVILQGYEQLQKVSAGMNGVLALLEQQSETSEASFSVYCLVDCLKGQMEQALERTVFVH</sequence>
<dbReference type="Proteomes" id="UP000727654">
    <property type="component" value="Unassembled WGS sequence"/>
</dbReference>
<reference evidence="1 2" key="1">
    <citation type="submission" date="2021-08" db="EMBL/GenBank/DDBJ databases">
        <authorList>
            <person name="Peeters C."/>
        </authorList>
    </citation>
    <scope>NUCLEOTIDE SEQUENCE [LARGE SCALE GENOMIC DNA]</scope>
    <source>
        <strain evidence="1 2">LMG 23992</strain>
    </source>
</reference>
<evidence type="ECO:0000313" key="1">
    <source>
        <dbReference type="EMBL" id="CAG9176069.1"/>
    </source>
</evidence>
<evidence type="ECO:0008006" key="3">
    <source>
        <dbReference type="Google" id="ProtNLM"/>
    </source>
</evidence>
<keyword evidence="2" id="KW-1185">Reference proteome</keyword>
<evidence type="ECO:0000313" key="2">
    <source>
        <dbReference type="Proteomes" id="UP000727654"/>
    </source>
</evidence>
<name>A0ABM8X854_9BURK</name>
<gene>
    <name evidence="1" type="ORF">LMG23992_03095</name>
</gene>